<comment type="caution">
    <text evidence="1">The sequence shown here is derived from an EMBL/GenBank/DDBJ whole genome shotgun (WGS) entry which is preliminary data.</text>
</comment>
<accession>A0A8X8GKQ9</accession>
<name>A0A8X8GKQ9_ACIGI</name>
<dbReference type="Proteomes" id="UP000887320">
    <property type="component" value="Unassembled WGS sequence"/>
</dbReference>
<proteinExistence type="predicted"/>
<dbReference type="RefSeq" id="WP_234623742.1">
    <property type="nucleotide sequence ID" value="NZ_JAHWXT010000005.1"/>
</dbReference>
<dbReference type="EMBL" id="JAHWXT010000005">
    <property type="protein sequence ID" value="MCF0265627.1"/>
    <property type="molecule type" value="Genomic_DNA"/>
</dbReference>
<protein>
    <submittedName>
        <fullName evidence="1">Uncharacterized protein</fullName>
    </submittedName>
</protein>
<evidence type="ECO:0000313" key="1">
    <source>
        <dbReference type="EMBL" id="MCF0265627.1"/>
    </source>
</evidence>
<reference evidence="1" key="1">
    <citation type="submission" date="2021-07" db="EMBL/GenBank/DDBJ databases">
        <authorList>
            <person name="Fernandez M."/>
            <person name="Pereira P."/>
            <person name="Torres Tejerizo G.A."/>
            <person name="Gonzalez P."/>
            <person name="Agostini E."/>
        </authorList>
    </citation>
    <scope>NUCLEOTIDE SEQUENCE</scope>
    <source>
        <strain evidence="1">SFC 500-1A</strain>
    </source>
</reference>
<evidence type="ECO:0000313" key="2">
    <source>
        <dbReference type="Proteomes" id="UP000887320"/>
    </source>
</evidence>
<gene>
    <name evidence="1" type="ORF">KW868_14335</name>
</gene>
<organism evidence="1 2">
    <name type="scientific">Acinetobacter guillouiae</name>
    <name type="common">Acinetobacter genomosp. 11</name>
    <dbReference type="NCBI Taxonomy" id="106649"/>
    <lineage>
        <taxon>Bacteria</taxon>
        <taxon>Pseudomonadati</taxon>
        <taxon>Pseudomonadota</taxon>
        <taxon>Gammaproteobacteria</taxon>
        <taxon>Moraxellales</taxon>
        <taxon>Moraxellaceae</taxon>
        <taxon>Acinetobacter</taxon>
    </lineage>
</organism>
<sequence>MDIVKIIDQHSFALRQAIEQASLEQRKSLVKAVFAFFEKLPTFQSAIEQNYQIKIDKKQLFQDIDQENLIAYQKQIRQSNALVDEYADDYEELEAIEVISLDAFFLMVSNQNKSQHLVALFNAMIEVLDYYENFSENSIYWNEVLEKEILLQEQIIKQIATHIIFDESIYCVHYQTIEFPDLD</sequence>
<dbReference type="AlphaFoldDB" id="A0A8X8GKQ9"/>